<accession>A0ABW2NQB3</accession>
<keyword evidence="1" id="KW-0812">Transmembrane</keyword>
<dbReference type="PANTHER" id="PTHR36109:SF2">
    <property type="entry name" value="MEMBRANE PROTEIN"/>
    <property type="match status" value="1"/>
</dbReference>
<keyword evidence="1" id="KW-0472">Membrane</keyword>
<evidence type="ECO:0000259" key="2">
    <source>
        <dbReference type="Pfam" id="PF11181"/>
    </source>
</evidence>
<dbReference type="InterPro" id="IPR052948">
    <property type="entry name" value="Low_temp-induced_all0457"/>
</dbReference>
<dbReference type="RefSeq" id="WP_379750378.1">
    <property type="nucleotide sequence ID" value="NZ_JBHTCP010000047.1"/>
</dbReference>
<gene>
    <name evidence="3" type="ORF">ACFQPF_14180</name>
</gene>
<evidence type="ECO:0000313" key="4">
    <source>
        <dbReference type="Proteomes" id="UP001596549"/>
    </source>
</evidence>
<evidence type="ECO:0000313" key="3">
    <source>
        <dbReference type="EMBL" id="MFC7372812.1"/>
    </source>
</evidence>
<dbReference type="InterPro" id="IPR025889">
    <property type="entry name" value="GSP17M-like_dom"/>
</dbReference>
<keyword evidence="1" id="KW-1133">Transmembrane helix</keyword>
<dbReference type="Pfam" id="PF11181">
    <property type="entry name" value="YflT"/>
    <property type="match status" value="1"/>
</dbReference>
<reference evidence="4" key="1">
    <citation type="journal article" date="2019" name="Int. J. Syst. Evol. Microbiol.">
        <title>The Global Catalogue of Microorganisms (GCM) 10K type strain sequencing project: providing services to taxonomists for standard genome sequencing and annotation.</title>
        <authorList>
            <consortium name="The Broad Institute Genomics Platform"/>
            <consortium name="The Broad Institute Genome Sequencing Center for Infectious Disease"/>
            <person name="Wu L."/>
            <person name="Ma J."/>
        </authorList>
    </citation>
    <scope>NUCLEOTIDE SEQUENCE [LARGE SCALE GENOMIC DNA]</scope>
    <source>
        <strain evidence="4">NBRC 106396</strain>
    </source>
</reference>
<proteinExistence type="predicted"/>
<sequence length="177" mass="18267">MEKQKVVGIFRTEEDAIEAIKQLKQQGYDSDDISVIAREKEEVRAVTKETGTHAADGAAAGMATGGILGGVGGLLVGLGALAIPGVGPIVAAGPLAAALGGAAVGAGAGGLVGALVGMGIPKDQAEEYEDYVQQGDILVLVEADSHKRANVYDTFRTHKTRNAHHYDDRLNDQPPIL</sequence>
<feature type="domain" description="General stress protein 17M-like" evidence="2">
    <location>
        <begin position="6"/>
        <end position="75"/>
    </location>
</feature>
<name>A0ABW2NQB3_9BACL</name>
<dbReference type="Proteomes" id="UP001596549">
    <property type="component" value="Unassembled WGS sequence"/>
</dbReference>
<dbReference type="PANTHER" id="PTHR36109">
    <property type="entry name" value="MEMBRANE PROTEIN-RELATED"/>
    <property type="match status" value="1"/>
</dbReference>
<feature type="transmembrane region" description="Helical" evidence="1">
    <location>
        <begin position="58"/>
        <end position="83"/>
    </location>
</feature>
<keyword evidence="4" id="KW-1185">Reference proteome</keyword>
<organism evidence="3 4">
    <name type="scientific">Fictibacillus iocasae</name>
    <dbReference type="NCBI Taxonomy" id="2715437"/>
    <lineage>
        <taxon>Bacteria</taxon>
        <taxon>Bacillati</taxon>
        <taxon>Bacillota</taxon>
        <taxon>Bacilli</taxon>
        <taxon>Bacillales</taxon>
        <taxon>Fictibacillaceae</taxon>
        <taxon>Fictibacillus</taxon>
    </lineage>
</organism>
<feature type="transmembrane region" description="Helical" evidence="1">
    <location>
        <begin position="95"/>
        <end position="116"/>
    </location>
</feature>
<evidence type="ECO:0000256" key="1">
    <source>
        <dbReference type="SAM" id="Phobius"/>
    </source>
</evidence>
<protein>
    <submittedName>
        <fullName evidence="3">General stress protein</fullName>
    </submittedName>
</protein>
<dbReference type="EMBL" id="JBHTCP010000047">
    <property type="protein sequence ID" value="MFC7372812.1"/>
    <property type="molecule type" value="Genomic_DNA"/>
</dbReference>
<comment type="caution">
    <text evidence="3">The sequence shown here is derived from an EMBL/GenBank/DDBJ whole genome shotgun (WGS) entry which is preliminary data.</text>
</comment>